<dbReference type="EMBL" id="VZUL01000002">
    <property type="protein sequence ID" value="KAB1087284.1"/>
    <property type="molecule type" value="Genomic_DNA"/>
</dbReference>
<evidence type="ECO:0000313" key="2">
    <source>
        <dbReference type="Proteomes" id="UP000386575"/>
    </source>
</evidence>
<reference evidence="1 2" key="1">
    <citation type="submission" date="2019-09" db="EMBL/GenBank/DDBJ databases">
        <title>Genome sequencing of Ng87 strain.</title>
        <authorList>
            <person name="Karasev E.S."/>
            <person name="Andronov E."/>
        </authorList>
    </citation>
    <scope>NUCLEOTIDE SEQUENCE [LARGE SCALE GENOMIC DNA]</scope>
    <source>
        <strain evidence="1 2">Ng87</strain>
    </source>
</reference>
<dbReference type="Proteomes" id="UP000386575">
    <property type="component" value="Unassembled WGS sequence"/>
</dbReference>
<sequence length="403" mass="45532">MKNPHPTPNTRYCRLRRITYYFLYNTPAHRRGGAQRQIWRSLNTSDPRKVVVRMGPFIQEFVLSEGLIGGETSQDVSYTEYLETAKKVKVAPYEAHDVERQSVQESIAMIGPAIVARALIPTPSKAEVAAIGGALEAPALTLKDAFSRFKALHPEKVFGLNPVDAKRKWRRYEEAVDDFCDQMGQDIDVLKLKNRDAFDYRAKLVQRVSDGEFKSDAANKKLGWLRIVIKAVFESDYPEQRNPFEKVKITDLDDDEKRQAFDETEVKNIRKELARSAMSDEAKTVALLGECTGAGAKELLLLLPDDICLDAPIPYIRIGENKLRAKVKGGGSRHREVPIVCPDALSALRNYPNGFEKFHDPQGPTRMNRALSDFFKKVVPGKGHYSYRHRLDDLLKASGCVRP</sequence>
<dbReference type="RefSeq" id="WP_151043138.1">
    <property type="nucleotide sequence ID" value="NZ_VZUL01000002.1"/>
</dbReference>
<evidence type="ECO:0000313" key="1">
    <source>
        <dbReference type="EMBL" id="KAB1087284.1"/>
    </source>
</evidence>
<evidence type="ECO:0008006" key="3">
    <source>
        <dbReference type="Google" id="ProtNLM"/>
    </source>
</evidence>
<organism evidence="1 2">
    <name type="scientific">Neorhizobium galegae</name>
    <name type="common">Rhizobium galegae</name>
    <dbReference type="NCBI Taxonomy" id="399"/>
    <lineage>
        <taxon>Bacteria</taxon>
        <taxon>Pseudomonadati</taxon>
        <taxon>Pseudomonadota</taxon>
        <taxon>Alphaproteobacteria</taxon>
        <taxon>Hyphomicrobiales</taxon>
        <taxon>Rhizobiaceae</taxon>
        <taxon>Rhizobium/Agrobacterium group</taxon>
        <taxon>Neorhizobium</taxon>
    </lineage>
</organism>
<proteinExistence type="predicted"/>
<name>A0A6A1TUS1_NEOGA</name>
<gene>
    <name evidence="1" type="ORF">F4V91_13145</name>
</gene>
<protein>
    <recommendedName>
        <fullName evidence="3">Integrase</fullName>
    </recommendedName>
</protein>
<dbReference type="AlphaFoldDB" id="A0A6A1TUS1"/>
<comment type="caution">
    <text evidence="1">The sequence shown here is derived from an EMBL/GenBank/DDBJ whole genome shotgun (WGS) entry which is preliminary data.</text>
</comment>
<accession>A0A6A1TUS1</accession>